<accession>A0A6J6EM69</accession>
<dbReference type="Gene3D" id="3.30.70.100">
    <property type="match status" value="1"/>
</dbReference>
<dbReference type="AlphaFoldDB" id="A0A6J6EM69"/>
<feature type="transmembrane region" description="Helical" evidence="1">
    <location>
        <begin position="160"/>
        <end position="182"/>
    </location>
</feature>
<keyword evidence="1" id="KW-0472">Membrane</keyword>
<reference evidence="3" key="1">
    <citation type="submission" date="2020-05" db="EMBL/GenBank/DDBJ databases">
        <authorList>
            <person name="Chiriac C."/>
            <person name="Salcher M."/>
            <person name="Ghai R."/>
            <person name="Kavagutti S V."/>
        </authorList>
    </citation>
    <scope>NUCLEOTIDE SEQUENCE</scope>
</reference>
<dbReference type="SUPFAM" id="SSF54909">
    <property type="entry name" value="Dimeric alpha+beta barrel"/>
    <property type="match status" value="1"/>
</dbReference>
<keyword evidence="1" id="KW-1133">Transmembrane helix</keyword>
<dbReference type="Pfam" id="PF03992">
    <property type="entry name" value="ABM"/>
    <property type="match status" value="1"/>
</dbReference>
<sequence length="192" mass="21417">MNLALSGPFDTGKLPRIAPEPVTVTVARRIRPGAEAQFLCWADELVAAVREFPGSLGAAVFHPGEAGGEYQVVVRFADGLSLREWERSEVRDRLMARSEQFVVTARMQRTVGVEEWFEAAGHAEPKRPWWQRLLVDMAWVFPVSLLSSLFVAPVVRDLPLAVRVLIGVAVITVALQVVISPARRRLRALRRL</sequence>
<gene>
    <name evidence="3" type="ORF">UFOPK1493_02743</name>
</gene>
<dbReference type="PANTHER" id="PTHR40057:SF1">
    <property type="entry name" value="SLR1162 PROTEIN"/>
    <property type="match status" value="1"/>
</dbReference>
<dbReference type="InterPro" id="IPR007138">
    <property type="entry name" value="ABM_dom"/>
</dbReference>
<keyword evidence="1" id="KW-0812">Transmembrane</keyword>
<feature type="transmembrane region" description="Helical" evidence="1">
    <location>
        <begin position="133"/>
        <end position="154"/>
    </location>
</feature>
<organism evidence="3">
    <name type="scientific">freshwater metagenome</name>
    <dbReference type="NCBI Taxonomy" id="449393"/>
    <lineage>
        <taxon>unclassified sequences</taxon>
        <taxon>metagenomes</taxon>
        <taxon>ecological metagenomes</taxon>
    </lineage>
</organism>
<feature type="domain" description="ABM" evidence="2">
    <location>
        <begin position="21"/>
        <end position="90"/>
    </location>
</feature>
<evidence type="ECO:0000259" key="2">
    <source>
        <dbReference type="Pfam" id="PF03992"/>
    </source>
</evidence>
<dbReference type="PANTHER" id="PTHR40057">
    <property type="entry name" value="SLR1162 PROTEIN"/>
    <property type="match status" value="1"/>
</dbReference>
<protein>
    <submittedName>
        <fullName evidence="3">Unannotated protein</fullName>
    </submittedName>
</protein>
<proteinExistence type="predicted"/>
<dbReference type="InterPro" id="IPR038762">
    <property type="entry name" value="ABM_predict"/>
</dbReference>
<dbReference type="EMBL" id="CAEZSR010000123">
    <property type="protein sequence ID" value="CAB4576455.1"/>
    <property type="molecule type" value="Genomic_DNA"/>
</dbReference>
<name>A0A6J6EM69_9ZZZZ</name>
<dbReference type="InterPro" id="IPR011008">
    <property type="entry name" value="Dimeric_a/b-barrel"/>
</dbReference>
<evidence type="ECO:0000256" key="1">
    <source>
        <dbReference type="SAM" id="Phobius"/>
    </source>
</evidence>
<evidence type="ECO:0000313" key="3">
    <source>
        <dbReference type="EMBL" id="CAB4576455.1"/>
    </source>
</evidence>